<dbReference type="SMART" id="SM00806">
    <property type="entry name" value="AIP3"/>
    <property type="match status" value="1"/>
</dbReference>
<protein>
    <submittedName>
        <fullName evidence="5">Bud site selection protein 6</fullName>
    </submittedName>
</protein>
<feature type="region of interest" description="Disordered" evidence="3">
    <location>
        <begin position="111"/>
        <end position="418"/>
    </location>
</feature>
<dbReference type="Gene3D" id="1.20.58.1540">
    <property type="entry name" value="Actin interacting protein 3, C-terminal domain"/>
    <property type="match status" value="1"/>
</dbReference>
<feature type="coiled-coil region" evidence="2">
    <location>
        <begin position="642"/>
        <end position="755"/>
    </location>
</feature>
<feature type="compositionally biased region" description="Low complexity" evidence="3">
    <location>
        <begin position="135"/>
        <end position="148"/>
    </location>
</feature>
<feature type="compositionally biased region" description="Basic and acidic residues" evidence="3">
    <location>
        <begin position="379"/>
        <end position="389"/>
    </location>
</feature>
<feature type="compositionally biased region" description="Pro residues" evidence="3">
    <location>
        <begin position="208"/>
        <end position="222"/>
    </location>
</feature>
<evidence type="ECO:0000256" key="3">
    <source>
        <dbReference type="SAM" id="MobiDB-lite"/>
    </source>
</evidence>
<feature type="compositionally biased region" description="Basic and acidic residues" evidence="3">
    <location>
        <begin position="539"/>
        <end position="550"/>
    </location>
</feature>
<dbReference type="PANTHER" id="PTHR22741">
    <property type="entry name" value="P140CAP/SNIP-RELATED"/>
    <property type="match status" value="1"/>
</dbReference>
<feature type="compositionally biased region" description="Acidic residues" evidence="3">
    <location>
        <begin position="884"/>
        <end position="924"/>
    </location>
</feature>
<evidence type="ECO:0000259" key="4">
    <source>
        <dbReference type="SMART" id="SM00806"/>
    </source>
</evidence>
<sequence>MPLSQIEKSVTHLLVATKQLLETLTQWSRGSATDTQVSDVYVRLGYEFNMACRAFTAINVDTSDLGNVPELLRNILEATLSQEASVESLEKYLPRIRDIIINLLHGLKKKQQKLRQKQTRDKENGVPEPSNGRITSTSTQGSNSGGLSQMLNEGLSENGYRPASSRGTDDTIKANGSPRRFQSHRDDSQAAVSDKSSLSSDTMQSMPVVPPYPSEDPVPTPAAPEELDNFPPPPPPPKSSTQSALAALQRGGDLERRASRRYSAYQISKHLGSGATGVPMMPTQTGPIPNRGRPEVRESMRAVQARETVRRKNNDGSLSARPGALDPSSPQRQPNRASEEKEVPKPASPTPEDRFKPSATLKGPLPDVVPTMATSDGEITPRTETKEELQPAEQKPATPTPEEQGKSFGLDQSPPTSPSKDLTLFLQYKSRVKKFVLAGGYGELTIGRLQLAFIEKFSWNTHANGADLPEIYIQDPVSGVRHELEDLADIKDRSVLVLNVEALDEVKKHVDDGLGSIRQLIETVKQDVGDQSAALQRVSDRQQESAKEIARLAAAPPTPPSDSPRSTLGAGRKLKGGQAGEVQTLRRDLAVLRQMYTNFQSEVDGSMTLLRSKANNVKAAAAKASLPDTDGGSGQQYVKKGRKQLNTDSDRLVNKVDDLQDLVEDLRKDVVQRGVRPLPRQLETVAKDMQNALKELKKMEEYMKREKPVWTKIWEKELEDVCNGRDEVKLMEDLVADLQDDLEKASETFALVEQATKEQMKDVNAGQTNATVSRQFSRGLKHIEENTLVDPSEAKEGVLGEVRALQPNHENRMEAIERAEKLRQKELATRNQNPIKKELVEFVSEGKLKKSGGVEELERQRVAREDRIRKEVWERMNGVGADEPTGEGEIPEGEEEYEYEEVEVEVDEDGNEIVEDVDPAAEPEADAKPAA</sequence>
<dbReference type="Pfam" id="PF03915">
    <property type="entry name" value="AIP3"/>
    <property type="match status" value="1"/>
</dbReference>
<evidence type="ECO:0000313" key="6">
    <source>
        <dbReference type="Proteomes" id="UP001583177"/>
    </source>
</evidence>
<evidence type="ECO:0000256" key="2">
    <source>
        <dbReference type="SAM" id="Coils"/>
    </source>
</evidence>
<feature type="region of interest" description="Disordered" evidence="3">
    <location>
        <begin position="539"/>
        <end position="581"/>
    </location>
</feature>
<name>A0ABR3Y720_9PEZI</name>
<reference evidence="5 6" key="1">
    <citation type="journal article" date="2024" name="IMA Fungus">
        <title>IMA Genome - F19 : A genome assembly and annotation guide to empower mycologists, including annotated draft genome sequences of Ceratocystis pirilliformis, Diaporthe australafricana, Fusarium ophioides, Paecilomyces lecythidis, and Sporothrix stenoceras.</title>
        <authorList>
            <person name="Aylward J."/>
            <person name="Wilson A.M."/>
            <person name="Visagie C.M."/>
            <person name="Spraker J."/>
            <person name="Barnes I."/>
            <person name="Buitendag C."/>
            <person name="Ceriani C."/>
            <person name="Del Mar Angel L."/>
            <person name="du Plessis D."/>
            <person name="Fuchs T."/>
            <person name="Gasser K."/>
            <person name="Kramer D."/>
            <person name="Li W."/>
            <person name="Munsamy K."/>
            <person name="Piso A."/>
            <person name="Price J.L."/>
            <person name="Sonnekus B."/>
            <person name="Thomas C."/>
            <person name="van der Nest A."/>
            <person name="van Dijk A."/>
            <person name="van Heerden A."/>
            <person name="van Vuuren N."/>
            <person name="Yilmaz N."/>
            <person name="Duong T.A."/>
            <person name="van der Merwe N.A."/>
            <person name="Wingfield M.J."/>
            <person name="Wingfield B.D."/>
        </authorList>
    </citation>
    <scope>NUCLEOTIDE SEQUENCE [LARGE SCALE GENOMIC DNA]</scope>
    <source>
        <strain evidence="5 6">CMW 18300</strain>
    </source>
</reference>
<organism evidence="5 6">
    <name type="scientific">Diaporthe australafricana</name>
    <dbReference type="NCBI Taxonomy" id="127596"/>
    <lineage>
        <taxon>Eukaryota</taxon>
        <taxon>Fungi</taxon>
        <taxon>Dikarya</taxon>
        <taxon>Ascomycota</taxon>
        <taxon>Pezizomycotina</taxon>
        <taxon>Sordariomycetes</taxon>
        <taxon>Sordariomycetidae</taxon>
        <taxon>Diaporthales</taxon>
        <taxon>Diaporthaceae</taxon>
        <taxon>Diaporthe</taxon>
    </lineage>
</organism>
<dbReference type="InterPro" id="IPR005613">
    <property type="entry name" value="AIP3_C"/>
</dbReference>
<evidence type="ECO:0000313" key="5">
    <source>
        <dbReference type="EMBL" id="KAL1884095.1"/>
    </source>
</evidence>
<comment type="caution">
    <text evidence="5">The sequence shown here is derived from an EMBL/GenBank/DDBJ whole genome shotgun (WGS) entry which is preliminary data.</text>
</comment>
<dbReference type="InterPro" id="IPR022782">
    <property type="entry name" value="AIP3-like_C"/>
</dbReference>
<keyword evidence="1 2" id="KW-0175">Coiled coil</keyword>
<feature type="region of interest" description="Disordered" evidence="3">
    <location>
        <begin position="875"/>
        <end position="931"/>
    </location>
</feature>
<dbReference type="Proteomes" id="UP001583177">
    <property type="component" value="Unassembled WGS sequence"/>
</dbReference>
<feature type="compositionally biased region" description="Polar residues" evidence="3">
    <location>
        <begin position="190"/>
        <end position="205"/>
    </location>
</feature>
<dbReference type="InterPro" id="IPR056279">
    <property type="entry name" value="Aip3p_Bud6_N"/>
</dbReference>
<proteinExistence type="predicted"/>
<keyword evidence="6" id="KW-1185">Reference proteome</keyword>
<gene>
    <name evidence="5" type="primary">BUD6</name>
    <name evidence="5" type="ORF">Daus18300_000206</name>
</gene>
<accession>A0ABR3Y720</accession>
<dbReference type="InterPro" id="IPR051825">
    <property type="entry name" value="SRCIN1"/>
</dbReference>
<evidence type="ECO:0000256" key="1">
    <source>
        <dbReference type="ARBA" id="ARBA00023054"/>
    </source>
</evidence>
<dbReference type="PANTHER" id="PTHR22741:SF10">
    <property type="entry name" value="COILED-COIL DOMAIN-CONTAINING PROTEIN CG32809"/>
    <property type="match status" value="1"/>
</dbReference>
<dbReference type="EMBL" id="JAWRVE010000001">
    <property type="protein sequence ID" value="KAL1884095.1"/>
    <property type="molecule type" value="Genomic_DNA"/>
</dbReference>
<feature type="domain" description="Actin interacting protein 3 C-terminal" evidence="4">
    <location>
        <begin position="425"/>
        <end position="866"/>
    </location>
</feature>
<dbReference type="Pfam" id="PF23153">
    <property type="entry name" value="Aip3p_Bud6_N"/>
    <property type="match status" value="1"/>
</dbReference>